<keyword evidence="4 10" id="KW-0808">Transferase</keyword>
<dbReference type="EMBL" id="JAVKGT010000011">
    <property type="protein sequence ID" value="MDR5711621.1"/>
    <property type="molecule type" value="Genomic_DNA"/>
</dbReference>
<dbReference type="Proteomes" id="UP001260872">
    <property type="component" value="Unassembled WGS sequence"/>
</dbReference>
<evidence type="ECO:0000256" key="3">
    <source>
        <dbReference type="ARBA" id="ARBA00005842"/>
    </source>
</evidence>
<comment type="subunit">
    <text evidence="10">Monomer.</text>
</comment>
<comment type="similarity">
    <text evidence="3 10 13">Belongs to the IPP transferase family.</text>
</comment>
<evidence type="ECO:0000256" key="6">
    <source>
        <dbReference type="ARBA" id="ARBA00022741"/>
    </source>
</evidence>
<evidence type="ECO:0000313" key="14">
    <source>
        <dbReference type="EMBL" id="MDR5711621.1"/>
    </source>
</evidence>
<dbReference type="InterPro" id="IPR018022">
    <property type="entry name" value="IPT"/>
</dbReference>
<dbReference type="EC" id="2.5.1.75" evidence="10"/>
<feature type="site" description="Interaction with substrate tRNA" evidence="10">
    <location>
        <position position="107"/>
    </location>
</feature>
<gene>
    <name evidence="10 14" type="primary">miaA</name>
    <name evidence="14" type="ORF">RH857_05670</name>
</gene>
<evidence type="ECO:0000256" key="9">
    <source>
        <dbReference type="ARBA" id="ARBA00049563"/>
    </source>
</evidence>
<comment type="function">
    <text evidence="2 10 12">Catalyzes the transfer of a dimethylallyl group onto the adenine at position 37 in tRNAs that read codons beginning with uridine, leading to the formation of N6-(dimethylallyl)adenosine (i(6)A).</text>
</comment>
<feature type="region of interest" description="Interaction with substrate tRNA" evidence="10">
    <location>
        <begin position="41"/>
        <end position="44"/>
    </location>
</feature>
<dbReference type="PANTHER" id="PTHR11088">
    <property type="entry name" value="TRNA DIMETHYLALLYLTRANSFERASE"/>
    <property type="match status" value="1"/>
</dbReference>
<dbReference type="PANTHER" id="PTHR11088:SF60">
    <property type="entry name" value="TRNA DIMETHYLALLYLTRANSFERASE"/>
    <property type="match status" value="1"/>
</dbReference>
<keyword evidence="15" id="KW-1185">Reference proteome</keyword>
<comment type="caution">
    <text evidence="10">Lacks conserved residue(s) required for the propagation of feature annotation.</text>
</comment>
<evidence type="ECO:0000256" key="12">
    <source>
        <dbReference type="RuleBase" id="RU003784"/>
    </source>
</evidence>
<comment type="caution">
    <text evidence="14">The sequence shown here is derived from an EMBL/GenBank/DDBJ whole genome shotgun (WGS) entry which is preliminary data.</text>
</comment>
<comment type="catalytic activity">
    <reaction evidence="9 10 11">
        <text>adenosine(37) in tRNA + dimethylallyl diphosphate = N(6)-dimethylallyladenosine(37) in tRNA + diphosphate</text>
        <dbReference type="Rhea" id="RHEA:26482"/>
        <dbReference type="Rhea" id="RHEA-COMP:10162"/>
        <dbReference type="Rhea" id="RHEA-COMP:10375"/>
        <dbReference type="ChEBI" id="CHEBI:33019"/>
        <dbReference type="ChEBI" id="CHEBI:57623"/>
        <dbReference type="ChEBI" id="CHEBI:74411"/>
        <dbReference type="ChEBI" id="CHEBI:74415"/>
        <dbReference type="EC" id="2.5.1.75"/>
    </reaction>
</comment>
<evidence type="ECO:0000256" key="7">
    <source>
        <dbReference type="ARBA" id="ARBA00022840"/>
    </source>
</evidence>
<dbReference type="Gene3D" id="1.10.20.140">
    <property type="match status" value="1"/>
</dbReference>
<dbReference type="InterPro" id="IPR027417">
    <property type="entry name" value="P-loop_NTPase"/>
</dbReference>
<accession>A0ABU1FSI2</accession>
<name>A0ABU1FSI2_9MICC</name>
<keyword evidence="8 10" id="KW-0460">Magnesium</keyword>
<keyword evidence="7 10" id="KW-0067">ATP-binding</keyword>
<dbReference type="SUPFAM" id="SSF52540">
    <property type="entry name" value="P-loop containing nucleoside triphosphate hydrolases"/>
    <property type="match status" value="1"/>
</dbReference>
<feature type="binding site" evidence="10">
    <location>
        <begin position="16"/>
        <end position="23"/>
    </location>
    <ligand>
        <name>ATP</name>
        <dbReference type="ChEBI" id="CHEBI:30616"/>
    </ligand>
</feature>
<comment type="cofactor">
    <cofactor evidence="1 10">
        <name>Mg(2+)</name>
        <dbReference type="ChEBI" id="CHEBI:18420"/>
    </cofactor>
</comment>
<evidence type="ECO:0000256" key="4">
    <source>
        <dbReference type="ARBA" id="ARBA00022679"/>
    </source>
</evidence>
<sequence length="310" mass="34604">MSPDAQEERPLVVVVGPTASGKSGLAVELAEQLHGEVINADSMQLYRGMDIGTAKVTPEEMRGVPHHLLDVLDPTEEASVAAYQQQAREAVAAIRARGRTPILVGGSGLYVRAAIDVIDFPPTDPKIRNELSNRLAEQGPGVLREELRERDPESAAVIKDDRRLIRALEVIRLTGRTFSSFMPTRTYEESVGPVVQLGLMVPRPVLHERIAQRVARMRELGLLEEVRMLERRGLREGRTASRAIGYQQFLRVLDGALSEDQAAEETTVATRQFARRQDTWFRADPRVRWLEAPSENLAERAGEVLRRKHG</sequence>
<evidence type="ECO:0000313" key="15">
    <source>
        <dbReference type="Proteomes" id="UP001260872"/>
    </source>
</evidence>
<evidence type="ECO:0000256" key="11">
    <source>
        <dbReference type="RuleBase" id="RU003783"/>
    </source>
</evidence>
<proteinExistence type="inferred from homology"/>
<organism evidence="14 15">
    <name type="scientific">Nesterenkonia flava</name>
    <dbReference type="NCBI Taxonomy" id="469799"/>
    <lineage>
        <taxon>Bacteria</taxon>
        <taxon>Bacillati</taxon>
        <taxon>Actinomycetota</taxon>
        <taxon>Actinomycetes</taxon>
        <taxon>Micrococcales</taxon>
        <taxon>Micrococcaceae</taxon>
        <taxon>Nesterenkonia</taxon>
    </lineage>
</organism>
<evidence type="ECO:0000256" key="2">
    <source>
        <dbReference type="ARBA" id="ARBA00003213"/>
    </source>
</evidence>
<evidence type="ECO:0000256" key="10">
    <source>
        <dbReference type="HAMAP-Rule" id="MF_00185"/>
    </source>
</evidence>
<dbReference type="HAMAP" id="MF_00185">
    <property type="entry name" value="IPP_trans"/>
    <property type="match status" value="1"/>
</dbReference>
<keyword evidence="6 10" id="KW-0547">Nucleotide-binding</keyword>
<evidence type="ECO:0000256" key="5">
    <source>
        <dbReference type="ARBA" id="ARBA00022694"/>
    </source>
</evidence>
<protein>
    <recommendedName>
        <fullName evidence="10">tRNA dimethylallyltransferase</fullName>
        <ecNumber evidence="10">2.5.1.75</ecNumber>
    </recommendedName>
    <alternativeName>
        <fullName evidence="10">Dimethylallyl diphosphate:tRNA dimethylallyltransferase</fullName>
        <shortName evidence="10">DMAPP:tRNA dimethylallyltransferase</shortName>
        <shortName evidence="10">DMATase</shortName>
    </alternativeName>
    <alternativeName>
        <fullName evidence="10">Isopentenyl-diphosphate:tRNA isopentenyltransferase</fullName>
        <shortName evidence="10">IPP transferase</shortName>
        <shortName evidence="10">IPPT</shortName>
        <shortName evidence="10">IPTase</shortName>
    </alternativeName>
</protein>
<keyword evidence="5 10" id="KW-0819">tRNA processing</keyword>
<reference evidence="15" key="1">
    <citation type="submission" date="2023-07" db="EMBL/GenBank/DDBJ databases">
        <title>Description of three actinobacteria isolated from air of manufacturing shop in a pharmaceutical factory.</title>
        <authorList>
            <person name="Zhang D.-F."/>
        </authorList>
    </citation>
    <scope>NUCLEOTIDE SEQUENCE [LARGE SCALE GENOMIC DNA]</scope>
    <source>
        <strain evidence="15">CCTCC AB 207010</strain>
    </source>
</reference>
<dbReference type="InterPro" id="IPR039657">
    <property type="entry name" value="Dimethylallyltransferase"/>
</dbReference>
<feature type="binding site" evidence="10">
    <location>
        <begin position="18"/>
        <end position="23"/>
    </location>
    <ligand>
        <name>substrate</name>
    </ligand>
</feature>
<evidence type="ECO:0000256" key="13">
    <source>
        <dbReference type="RuleBase" id="RU003785"/>
    </source>
</evidence>
<evidence type="ECO:0000256" key="1">
    <source>
        <dbReference type="ARBA" id="ARBA00001946"/>
    </source>
</evidence>
<dbReference type="GO" id="GO:0052381">
    <property type="term" value="F:tRNA dimethylallyltransferase activity"/>
    <property type="evidence" value="ECO:0007669"/>
    <property type="project" value="UniProtKB-EC"/>
</dbReference>
<feature type="site" description="Interaction with substrate tRNA" evidence="10">
    <location>
        <position position="128"/>
    </location>
</feature>
<dbReference type="Pfam" id="PF01715">
    <property type="entry name" value="IPPT"/>
    <property type="match status" value="1"/>
</dbReference>
<dbReference type="RefSeq" id="WP_310537004.1">
    <property type="nucleotide sequence ID" value="NZ_BAAAOC010000009.1"/>
</dbReference>
<dbReference type="Gene3D" id="3.40.50.300">
    <property type="entry name" value="P-loop containing nucleotide triphosphate hydrolases"/>
    <property type="match status" value="1"/>
</dbReference>
<evidence type="ECO:0000256" key="8">
    <source>
        <dbReference type="ARBA" id="ARBA00022842"/>
    </source>
</evidence>
<dbReference type="NCBIfam" id="TIGR00174">
    <property type="entry name" value="miaA"/>
    <property type="match status" value="1"/>
</dbReference>